<protein>
    <submittedName>
        <fullName evidence="1">Uncharacterized protein</fullName>
    </submittedName>
</protein>
<dbReference type="Proteomes" id="UP000037460">
    <property type="component" value="Unassembled WGS sequence"/>
</dbReference>
<evidence type="ECO:0000313" key="2">
    <source>
        <dbReference type="Proteomes" id="UP000037460"/>
    </source>
</evidence>
<keyword evidence="2" id="KW-1185">Reference proteome</keyword>
<dbReference type="AlphaFoldDB" id="A0A0M0K5N2"/>
<sequence length="509" mass="54875">MSAADLRARRAGTVTSSSDVAALRAAVANTNAKVASLTPFDDSELDRLLGSLRELAGQTAGSIDWVALRELYRKSAHKNYKDWTTTAADATELQGILGTPNDAAFQTIFKRVLGDGNFEGAVRFATSRAAGSKPFIVLVSGLNGIRKTTSVHQPWFQACLASALEGQGYDGPVDELPCGANSFFRQLDFMLTTLAANDFATLFELEEVGLYAEVKASIFARFRTSAEMLGVLLVRAAQAKGANVMVETSGRDVGMYKYIDALFPEDHYQKLVIHFSINELRFAEMSVDTRMAKEMADGAAALAAQPGAGLNAIIRANAGGPYGSQVLKGVQADSDALWAQLRRGEAGDVAKSWLKASIGIEAHAEQSAKKFAESIDFPADLLFADTSENVDAHTAIGTRNTGRDANGKQIFEGVESMWSEKTNAALKARGKEDLDSIVGNLFRPGPYKPLMPEGRGLFDPKVMEKTMVQGGTFVYDGATELFAHYDFSSGDHADLNRVVRIATEGRRRA</sequence>
<accession>A0A0M0K5N2</accession>
<name>A0A0M0K5N2_9EUKA</name>
<comment type="caution">
    <text evidence="1">The sequence shown here is derived from an EMBL/GenBank/DDBJ whole genome shotgun (WGS) entry which is preliminary data.</text>
</comment>
<evidence type="ECO:0000313" key="1">
    <source>
        <dbReference type="EMBL" id="KOO33907.1"/>
    </source>
</evidence>
<gene>
    <name evidence="1" type="ORF">Ctob_011783</name>
</gene>
<proteinExistence type="predicted"/>
<organism evidence="1 2">
    <name type="scientific">Chrysochromulina tobinii</name>
    <dbReference type="NCBI Taxonomy" id="1460289"/>
    <lineage>
        <taxon>Eukaryota</taxon>
        <taxon>Haptista</taxon>
        <taxon>Haptophyta</taxon>
        <taxon>Prymnesiophyceae</taxon>
        <taxon>Prymnesiales</taxon>
        <taxon>Chrysochromulinaceae</taxon>
        <taxon>Chrysochromulina</taxon>
    </lineage>
</organism>
<reference evidence="2" key="1">
    <citation type="journal article" date="2015" name="PLoS Genet.">
        <title>Genome Sequence and Transcriptome Analyses of Chrysochromulina tobin: Metabolic Tools for Enhanced Algal Fitness in the Prominent Order Prymnesiales (Haptophyceae).</title>
        <authorList>
            <person name="Hovde B.T."/>
            <person name="Deodato C.R."/>
            <person name="Hunsperger H.M."/>
            <person name="Ryken S.A."/>
            <person name="Yost W."/>
            <person name="Jha R.K."/>
            <person name="Patterson J."/>
            <person name="Monnat R.J. Jr."/>
            <person name="Barlow S.B."/>
            <person name="Starkenburg S.R."/>
            <person name="Cattolico R.A."/>
        </authorList>
    </citation>
    <scope>NUCLEOTIDE SEQUENCE</scope>
    <source>
        <strain evidence="2">CCMP291</strain>
    </source>
</reference>
<dbReference type="OrthoDB" id="190552at2759"/>
<dbReference type="EMBL" id="JWZX01001389">
    <property type="protein sequence ID" value="KOO33907.1"/>
    <property type="molecule type" value="Genomic_DNA"/>
</dbReference>